<dbReference type="Proteomes" id="UP000011988">
    <property type="component" value="Unassembled WGS sequence"/>
</dbReference>
<dbReference type="EMBL" id="ANIK01000116">
    <property type="protein sequence ID" value="EMJ90901.1"/>
    <property type="molecule type" value="Genomic_DNA"/>
</dbReference>
<dbReference type="PATRIC" id="fig|1218565.3.peg.4277"/>
<gene>
    <name evidence="1" type="ORF">LEP1GSC194_1268</name>
</gene>
<evidence type="ECO:0008006" key="3">
    <source>
        <dbReference type="Google" id="ProtNLM"/>
    </source>
</evidence>
<sequence>MIQWDGVKNRIQTKYFFESLMEPFEKNESENEDDFSAHWETTDPMLLSIVKSFLDAREIHYFVVGEELFFLGGAAVPAVNHTAVLYLANRDYPILLEFLERENH</sequence>
<reference evidence="1 2" key="1">
    <citation type="submission" date="2013-01" db="EMBL/GenBank/DDBJ databases">
        <authorList>
            <person name="Harkins D.M."/>
            <person name="Durkin A.S."/>
            <person name="Brinkac L.M."/>
            <person name="Haft D.H."/>
            <person name="Selengut J.D."/>
            <person name="Sanka R."/>
            <person name="DePew J."/>
            <person name="Purushe J."/>
            <person name="Galloway R.L."/>
            <person name="Vinetz J.M."/>
            <person name="Sutton G.G."/>
            <person name="Nierman W.C."/>
            <person name="Fouts D.E."/>
        </authorList>
    </citation>
    <scope>NUCLEOTIDE SEQUENCE [LARGE SCALE GENOMIC DNA]</scope>
    <source>
        <strain evidence="1 2">79601</strain>
    </source>
</reference>
<evidence type="ECO:0000313" key="1">
    <source>
        <dbReference type="EMBL" id="EMJ90901.1"/>
    </source>
</evidence>
<comment type="caution">
    <text evidence="1">The sequence shown here is derived from an EMBL/GenBank/DDBJ whole genome shotgun (WGS) entry which is preliminary data.</text>
</comment>
<organism evidence="1 2">
    <name type="scientific">Leptospira alstonii serovar Sichuan str. 79601</name>
    <dbReference type="NCBI Taxonomy" id="1218565"/>
    <lineage>
        <taxon>Bacteria</taxon>
        <taxon>Pseudomonadati</taxon>
        <taxon>Spirochaetota</taxon>
        <taxon>Spirochaetia</taxon>
        <taxon>Leptospirales</taxon>
        <taxon>Leptospiraceae</taxon>
        <taxon>Leptospira</taxon>
    </lineage>
</organism>
<protein>
    <recommendedName>
        <fullName evidence="3">PF09413 family protein</fullName>
    </recommendedName>
</protein>
<name>M6CJU7_9LEPT</name>
<dbReference type="Gene3D" id="3.30.70.790">
    <property type="entry name" value="UreE, C-terminal domain"/>
    <property type="match status" value="1"/>
</dbReference>
<accession>M6CJU7</accession>
<evidence type="ECO:0000313" key="2">
    <source>
        <dbReference type="Proteomes" id="UP000011988"/>
    </source>
</evidence>
<proteinExistence type="predicted"/>
<dbReference type="AlphaFoldDB" id="M6CJU7"/>